<evidence type="ECO:0000256" key="2">
    <source>
        <dbReference type="ARBA" id="ARBA00022448"/>
    </source>
</evidence>
<keyword evidence="4" id="KW-0762">Sugar transport</keyword>
<keyword evidence="7" id="KW-0418">Kinase</keyword>
<dbReference type="Gene3D" id="3.40.50.510">
    <property type="entry name" value="Phosphotransferase system, mannose-type IIA component"/>
    <property type="match status" value="1"/>
</dbReference>
<dbReference type="GO" id="GO:0005737">
    <property type="term" value="C:cytoplasm"/>
    <property type="evidence" value="ECO:0007669"/>
    <property type="project" value="UniProtKB-SubCell"/>
</dbReference>
<comment type="subcellular location">
    <subcellularLocation>
        <location evidence="1">Cytoplasm</location>
    </subcellularLocation>
</comment>
<name>A0A923HQ77_9BURK</name>
<gene>
    <name evidence="9" type="ORF">H8K32_11445</name>
</gene>
<dbReference type="InterPro" id="IPR051471">
    <property type="entry name" value="Bacterial_PTS_sugar_comp"/>
</dbReference>
<dbReference type="Pfam" id="PF03610">
    <property type="entry name" value="EIIA-man"/>
    <property type="match status" value="1"/>
</dbReference>
<evidence type="ECO:0000256" key="1">
    <source>
        <dbReference type="ARBA" id="ARBA00004496"/>
    </source>
</evidence>
<keyword evidence="3" id="KW-0963">Cytoplasm</keyword>
<keyword evidence="10" id="KW-1185">Reference proteome</keyword>
<dbReference type="PANTHER" id="PTHR33799">
    <property type="entry name" value="PTS PERMEASE-RELATED-RELATED"/>
    <property type="match status" value="1"/>
</dbReference>
<dbReference type="EMBL" id="JACOFV010000010">
    <property type="protein sequence ID" value="MBC3862718.1"/>
    <property type="molecule type" value="Genomic_DNA"/>
</dbReference>
<dbReference type="RefSeq" id="WP_186912659.1">
    <property type="nucleotide sequence ID" value="NZ_JACOFV010000010.1"/>
</dbReference>
<dbReference type="GO" id="GO:0009401">
    <property type="term" value="P:phosphoenolpyruvate-dependent sugar phosphotransferase system"/>
    <property type="evidence" value="ECO:0007669"/>
    <property type="project" value="UniProtKB-KW"/>
</dbReference>
<sequence length="135" mass="14400">MVGILLMTHAPLGSAFIQAAAHVFRGKPERIEAIDVIADQNTEEVNQLAHAAVERLNDGSGVLVMTDIMGGTPSNCCRQLGEPDQVAIIAGISLPMLLRAITYRQDDLDVVVEMALAGGQNGAVRIDNRVRLSPN</sequence>
<reference evidence="9" key="1">
    <citation type="submission" date="2020-08" db="EMBL/GenBank/DDBJ databases">
        <title>Novel species isolated from subtropical streams in China.</title>
        <authorList>
            <person name="Lu H."/>
        </authorList>
    </citation>
    <scope>NUCLEOTIDE SEQUENCE</scope>
    <source>
        <strain evidence="9">KACC 12607</strain>
    </source>
</reference>
<dbReference type="InterPro" id="IPR036662">
    <property type="entry name" value="PTS_EIIA_man-typ_sf"/>
</dbReference>
<dbReference type="SUPFAM" id="SSF53062">
    <property type="entry name" value="PTS system fructose IIA component-like"/>
    <property type="match status" value="1"/>
</dbReference>
<evidence type="ECO:0000256" key="4">
    <source>
        <dbReference type="ARBA" id="ARBA00022597"/>
    </source>
</evidence>
<evidence type="ECO:0000256" key="5">
    <source>
        <dbReference type="ARBA" id="ARBA00022679"/>
    </source>
</evidence>
<dbReference type="GO" id="GO:0016020">
    <property type="term" value="C:membrane"/>
    <property type="evidence" value="ECO:0007669"/>
    <property type="project" value="InterPro"/>
</dbReference>
<dbReference type="PANTHER" id="PTHR33799:SF1">
    <property type="entry name" value="PTS SYSTEM MANNOSE-SPECIFIC EIIAB COMPONENT-RELATED"/>
    <property type="match status" value="1"/>
</dbReference>
<evidence type="ECO:0000313" key="9">
    <source>
        <dbReference type="EMBL" id="MBC3862718.1"/>
    </source>
</evidence>
<dbReference type="Proteomes" id="UP000634011">
    <property type="component" value="Unassembled WGS sequence"/>
</dbReference>
<keyword evidence="5" id="KW-0808">Transferase</keyword>
<protein>
    <submittedName>
        <fullName evidence="9">PTS fructose transporter subunit IIA</fullName>
    </submittedName>
</protein>
<dbReference type="CDD" id="cd00006">
    <property type="entry name" value="PTS_IIA_man"/>
    <property type="match status" value="1"/>
</dbReference>
<proteinExistence type="predicted"/>
<evidence type="ECO:0000259" key="8">
    <source>
        <dbReference type="PROSITE" id="PS51096"/>
    </source>
</evidence>
<keyword evidence="2" id="KW-0813">Transport</keyword>
<evidence type="ECO:0000313" key="10">
    <source>
        <dbReference type="Proteomes" id="UP000634011"/>
    </source>
</evidence>
<dbReference type="InterPro" id="IPR033887">
    <property type="entry name" value="PTS_IIA_man"/>
</dbReference>
<organism evidence="9 10">
    <name type="scientific">Undibacterium jejuense</name>
    <dbReference type="NCBI Taxonomy" id="1344949"/>
    <lineage>
        <taxon>Bacteria</taxon>
        <taxon>Pseudomonadati</taxon>
        <taxon>Pseudomonadota</taxon>
        <taxon>Betaproteobacteria</taxon>
        <taxon>Burkholderiales</taxon>
        <taxon>Oxalobacteraceae</taxon>
        <taxon>Undibacterium</taxon>
    </lineage>
</organism>
<dbReference type="PROSITE" id="PS51096">
    <property type="entry name" value="PTS_EIIA_TYPE_4"/>
    <property type="match status" value="1"/>
</dbReference>
<keyword evidence="6" id="KW-0598">Phosphotransferase system</keyword>
<evidence type="ECO:0000256" key="3">
    <source>
        <dbReference type="ARBA" id="ARBA00022490"/>
    </source>
</evidence>
<comment type="caution">
    <text evidence="9">The sequence shown here is derived from an EMBL/GenBank/DDBJ whole genome shotgun (WGS) entry which is preliminary data.</text>
</comment>
<evidence type="ECO:0000256" key="6">
    <source>
        <dbReference type="ARBA" id="ARBA00022683"/>
    </source>
</evidence>
<evidence type="ECO:0000256" key="7">
    <source>
        <dbReference type="ARBA" id="ARBA00022777"/>
    </source>
</evidence>
<dbReference type="GO" id="GO:0016301">
    <property type="term" value="F:kinase activity"/>
    <property type="evidence" value="ECO:0007669"/>
    <property type="project" value="UniProtKB-KW"/>
</dbReference>
<dbReference type="InterPro" id="IPR004701">
    <property type="entry name" value="PTS_EIIA_man-typ"/>
</dbReference>
<feature type="domain" description="PTS EIIA type-4" evidence="8">
    <location>
        <begin position="1"/>
        <end position="123"/>
    </location>
</feature>
<accession>A0A923HQ77</accession>
<dbReference type="AlphaFoldDB" id="A0A923HQ77"/>